<protein>
    <recommendedName>
        <fullName evidence="2">DUF8021 domain-containing protein</fullName>
    </recommendedName>
</protein>
<dbReference type="PATRIC" id="fig|1122247.3.peg.3704"/>
<dbReference type="EMBL" id="AMRA01000104">
    <property type="protein sequence ID" value="EKF22116.1"/>
    <property type="molecule type" value="Genomic_DNA"/>
</dbReference>
<keyword evidence="4" id="KW-1185">Reference proteome</keyword>
<feature type="region of interest" description="Disordered" evidence="1">
    <location>
        <begin position="1"/>
        <end position="40"/>
    </location>
</feature>
<feature type="domain" description="DUF8021" evidence="2">
    <location>
        <begin position="207"/>
        <end position="317"/>
    </location>
</feature>
<comment type="caution">
    <text evidence="3">The sequence shown here is derived from an EMBL/GenBank/DDBJ whole genome shotgun (WGS) entry which is preliminary data.</text>
</comment>
<feature type="region of interest" description="Disordered" evidence="1">
    <location>
        <begin position="163"/>
        <end position="205"/>
    </location>
</feature>
<name>K5BE92_MYCHD</name>
<sequence length="327" mass="35116">MALNSRWDDSTTSTTSASPLRTIGSNIHSRSRVGGTRSAASCTQVRTASRLRRPVSTTCAERSTSMPNCRSRSAKSATARVNRLFFAPYADAAVPIQCSPGADASMVRPVRSSAAASALNPAPSWGAPRPYVDRADDQVRSKPCRASMSKSWHGCDRPGCTKFRAGPRRGSHTTGGASRAGRRRGGGRAYARRVNSTPQSAPVPDSDRIAAADAYVDALASHRADDVPFAPDCVRIEGGIKTGFSGAHLRRSLNRGPQFRVIEATTDREYTVDGDYVHATFTVVTKAGFAGRRVVARVRETFLIPASDGLIHHIRARISPTVRREPA</sequence>
<organism evidence="3 4">
    <name type="scientific">Mycolicibacterium hassiacum (strain DSM 44199 / CIP 105218 / JCM 12690 / 3849)</name>
    <name type="common">Mycobacterium hassiacum</name>
    <dbReference type="NCBI Taxonomy" id="1122247"/>
    <lineage>
        <taxon>Bacteria</taxon>
        <taxon>Bacillati</taxon>
        <taxon>Actinomycetota</taxon>
        <taxon>Actinomycetes</taxon>
        <taxon>Mycobacteriales</taxon>
        <taxon>Mycobacteriaceae</taxon>
        <taxon>Mycolicibacterium</taxon>
    </lineage>
</organism>
<dbReference type="InterPro" id="IPR032710">
    <property type="entry name" value="NTF2-like_dom_sf"/>
</dbReference>
<feature type="region of interest" description="Disordered" evidence="1">
    <location>
        <begin position="53"/>
        <end position="74"/>
    </location>
</feature>
<dbReference type="AlphaFoldDB" id="K5BE92"/>
<dbReference type="InterPro" id="IPR058334">
    <property type="entry name" value="DUF8021"/>
</dbReference>
<dbReference type="eggNOG" id="COG1218">
    <property type="taxonomic scope" value="Bacteria"/>
</dbReference>
<dbReference type="Pfam" id="PF26061">
    <property type="entry name" value="DUF8021"/>
    <property type="match status" value="1"/>
</dbReference>
<dbReference type="STRING" id="1122247.GCA_000379865_02454"/>
<proteinExistence type="predicted"/>
<feature type="region of interest" description="Disordered" evidence="1">
    <location>
        <begin position="116"/>
        <end position="145"/>
    </location>
</feature>
<evidence type="ECO:0000259" key="2">
    <source>
        <dbReference type="Pfam" id="PF26061"/>
    </source>
</evidence>
<evidence type="ECO:0000313" key="3">
    <source>
        <dbReference type="EMBL" id="EKF22116.1"/>
    </source>
</evidence>
<reference evidence="3 4" key="1">
    <citation type="journal article" date="2012" name="J. Bacteriol.">
        <title>Genome sequence of Mycobacterium hassiacum DSM 44199, a rare source of heat-stable mycobacterial proteins.</title>
        <authorList>
            <person name="Tiago I."/>
            <person name="Maranha A."/>
            <person name="Mendes V."/>
            <person name="Alarico S."/>
            <person name="Moynihan P.J."/>
            <person name="Clarke A.J."/>
            <person name="Macedo-Ribeiro S."/>
            <person name="Pereira P.J."/>
            <person name="Empadinhas N."/>
        </authorList>
    </citation>
    <scope>NUCLEOTIDE SEQUENCE [LARGE SCALE GENOMIC DNA]</scope>
    <source>
        <strain evidence="4">DSM 44199 / CIP 105218 / JCM 12690 / 3849</strain>
    </source>
</reference>
<gene>
    <name evidence="3" type="ORF">C731_3863</name>
</gene>
<dbReference type="Proteomes" id="UP000006265">
    <property type="component" value="Unassembled WGS sequence"/>
</dbReference>
<evidence type="ECO:0000313" key="4">
    <source>
        <dbReference type="Proteomes" id="UP000006265"/>
    </source>
</evidence>
<evidence type="ECO:0000256" key="1">
    <source>
        <dbReference type="SAM" id="MobiDB-lite"/>
    </source>
</evidence>
<feature type="compositionally biased region" description="Polar residues" evidence="1">
    <location>
        <begin position="55"/>
        <end position="74"/>
    </location>
</feature>
<accession>K5BE92</accession>
<dbReference type="SUPFAM" id="SSF54427">
    <property type="entry name" value="NTF2-like"/>
    <property type="match status" value="1"/>
</dbReference>
<feature type="compositionally biased region" description="Basic and acidic residues" evidence="1">
    <location>
        <begin position="131"/>
        <end position="140"/>
    </location>
</feature>